<dbReference type="EMBL" id="JAUSVL010000001">
    <property type="protein sequence ID" value="MDQ0288055.1"/>
    <property type="molecule type" value="Genomic_DNA"/>
</dbReference>
<dbReference type="GO" id="GO:0004553">
    <property type="term" value="F:hydrolase activity, hydrolyzing O-glycosyl compounds"/>
    <property type="evidence" value="ECO:0007669"/>
    <property type="project" value="InterPro"/>
</dbReference>
<proteinExistence type="predicted"/>
<dbReference type="SUPFAM" id="SSF49344">
    <property type="entry name" value="CBD9-like"/>
    <property type="match status" value="1"/>
</dbReference>
<accession>A0AAE4AM59</accession>
<dbReference type="AlphaFoldDB" id="A0AAE4AM59"/>
<evidence type="ECO:0000313" key="2">
    <source>
        <dbReference type="EMBL" id="MDQ0288055.1"/>
    </source>
</evidence>
<organism evidence="2 3">
    <name type="scientific">Oligosphaera ethanolica</name>
    <dbReference type="NCBI Taxonomy" id="760260"/>
    <lineage>
        <taxon>Bacteria</taxon>
        <taxon>Pseudomonadati</taxon>
        <taxon>Lentisphaerota</taxon>
        <taxon>Oligosphaeria</taxon>
        <taxon>Oligosphaerales</taxon>
        <taxon>Oligosphaeraceae</taxon>
        <taxon>Oligosphaera</taxon>
    </lineage>
</organism>
<evidence type="ECO:0000313" key="3">
    <source>
        <dbReference type="Proteomes" id="UP001238163"/>
    </source>
</evidence>
<dbReference type="GO" id="GO:0016052">
    <property type="term" value="P:carbohydrate catabolic process"/>
    <property type="evidence" value="ECO:0007669"/>
    <property type="project" value="InterPro"/>
</dbReference>
<dbReference type="Pfam" id="PF16011">
    <property type="entry name" value="CBM9_2"/>
    <property type="match status" value="1"/>
</dbReference>
<gene>
    <name evidence="2" type="ORF">J3R75_000162</name>
</gene>
<dbReference type="InterPro" id="IPR010502">
    <property type="entry name" value="Carb-bd_dom_fam9"/>
</dbReference>
<sequence>MTTPASAKPAMSYTINATTAAPALSADWSALAWSAAATAELTNLRPESSDHRPRVAVRLLHDDLAIYGIYQVHDRYVRVVQEGYQVPVCTDSCVEFFFKPPVGPGYFNLEMNAGGAYLFTYVRNSRRCEDGFVDFTKVAPEHGRMVQLRSTMPARVEPEIKTPVTWCIQFALPFAALEPYCGPLAGHTGGGAAWTGNFFKCGDNTSHPHWLTWSPLPLLNYHLPALFAPIKLA</sequence>
<dbReference type="GO" id="GO:0030246">
    <property type="term" value="F:carbohydrate binding"/>
    <property type="evidence" value="ECO:0007669"/>
    <property type="project" value="InterPro"/>
</dbReference>
<dbReference type="RefSeq" id="WP_307259215.1">
    <property type="nucleotide sequence ID" value="NZ_JAUSVL010000001.1"/>
</dbReference>
<protein>
    <recommendedName>
        <fullName evidence="1">Carbohydrate-binding domain-containing protein</fullName>
    </recommendedName>
</protein>
<reference evidence="2" key="1">
    <citation type="submission" date="2023-07" db="EMBL/GenBank/DDBJ databases">
        <title>Genomic Encyclopedia of Type Strains, Phase IV (KMG-IV): sequencing the most valuable type-strain genomes for metagenomic binning, comparative biology and taxonomic classification.</title>
        <authorList>
            <person name="Goeker M."/>
        </authorList>
    </citation>
    <scope>NUCLEOTIDE SEQUENCE</scope>
    <source>
        <strain evidence="2">DSM 24202</strain>
    </source>
</reference>
<dbReference type="CDD" id="cd09620">
    <property type="entry name" value="CBM9_like_3"/>
    <property type="match status" value="1"/>
</dbReference>
<evidence type="ECO:0000259" key="1">
    <source>
        <dbReference type="Pfam" id="PF16011"/>
    </source>
</evidence>
<comment type="caution">
    <text evidence="2">The sequence shown here is derived from an EMBL/GenBank/DDBJ whole genome shotgun (WGS) entry which is preliminary data.</text>
</comment>
<keyword evidence="3" id="KW-1185">Reference proteome</keyword>
<name>A0AAE4AM59_9BACT</name>
<dbReference type="Proteomes" id="UP001238163">
    <property type="component" value="Unassembled WGS sequence"/>
</dbReference>
<dbReference type="Gene3D" id="2.60.40.1190">
    <property type="match status" value="1"/>
</dbReference>
<feature type="domain" description="Carbohydrate-binding" evidence="1">
    <location>
        <begin position="36"/>
        <end position="231"/>
    </location>
</feature>